<reference evidence="5 6" key="1">
    <citation type="submission" date="2023-11" db="EMBL/GenBank/DDBJ databases">
        <title>Halocaridina rubra genome assembly.</title>
        <authorList>
            <person name="Smith C."/>
        </authorList>
    </citation>
    <scope>NUCLEOTIDE SEQUENCE [LARGE SCALE GENOMIC DNA]</scope>
    <source>
        <strain evidence="5">EP-1</strain>
        <tissue evidence="5">Whole</tissue>
    </source>
</reference>
<dbReference type="EMBL" id="JAXCGZ010014291">
    <property type="protein sequence ID" value="KAK7071554.1"/>
    <property type="molecule type" value="Genomic_DNA"/>
</dbReference>
<dbReference type="Proteomes" id="UP001381693">
    <property type="component" value="Unassembled WGS sequence"/>
</dbReference>
<sequence>MFLLSIFLTLHTSGGHGGHLFDKPWKPPKPDKPPQLLARPPSITAEQLESTIASLNSHAGSVVKSGGTGKFAWPPAVDIVASNSVEEEALPDSTNL</sequence>
<evidence type="ECO:0000313" key="4">
    <source>
        <dbReference type="EMBL" id="KAK7076151.1"/>
    </source>
</evidence>
<feature type="chain" id="PRO_5044710968" evidence="2">
    <location>
        <begin position="18"/>
        <end position="96"/>
    </location>
</feature>
<keyword evidence="2" id="KW-0732">Signal</keyword>
<dbReference type="EMBL" id="JAXCGZ010009819">
    <property type="protein sequence ID" value="KAK7076151.1"/>
    <property type="molecule type" value="Genomic_DNA"/>
</dbReference>
<evidence type="ECO:0000313" key="6">
    <source>
        <dbReference type="Proteomes" id="UP001381693"/>
    </source>
</evidence>
<gene>
    <name evidence="5" type="ORF">SK128_002060</name>
    <name evidence="4" type="ORF">SK128_002063</name>
    <name evidence="3" type="ORF">SK128_026092</name>
</gene>
<feature type="region of interest" description="Disordered" evidence="1">
    <location>
        <begin position="14"/>
        <end position="36"/>
    </location>
</feature>
<evidence type="ECO:0000313" key="5">
    <source>
        <dbReference type="EMBL" id="KAK7084242.1"/>
    </source>
</evidence>
<accession>A0AAN8XIT8</accession>
<name>A0AAN8XIT8_HALRR</name>
<keyword evidence="6" id="KW-1185">Reference proteome</keyword>
<evidence type="ECO:0000313" key="3">
    <source>
        <dbReference type="EMBL" id="KAK7071554.1"/>
    </source>
</evidence>
<feature type="compositionally biased region" description="Basic and acidic residues" evidence="1">
    <location>
        <begin position="19"/>
        <end position="32"/>
    </location>
</feature>
<proteinExistence type="predicted"/>
<organism evidence="5 6">
    <name type="scientific">Halocaridina rubra</name>
    <name type="common">Hawaiian red shrimp</name>
    <dbReference type="NCBI Taxonomy" id="373956"/>
    <lineage>
        <taxon>Eukaryota</taxon>
        <taxon>Metazoa</taxon>
        <taxon>Ecdysozoa</taxon>
        <taxon>Arthropoda</taxon>
        <taxon>Crustacea</taxon>
        <taxon>Multicrustacea</taxon>
        <taxon>Malacostraca</taxon>
        <taxon>Eumalacostraca</taxon>
        <taxon>Eucarida</taxon>
        <taxon>Decapoda</taxon>
        <taxon>Pleocyemata</taxon>
        <taxon>Caridea</taxon>
        <taxon>Atyoidea</taxon>
        <taxon>Atyidae</taxon>
        <taxon>Halocaridina</taxon>
    </lineage>
</organism>
<evidence type="ECO:0000256" key="2">
    <source>
        <dbReference type="SAM" id="SignalP"/>
    </source>
</evidence>
<dbReference type="AlphaFoldDB" id="A0AAN8XIT8"/>
<protein>
    <submittedName>
        <fullName evidence="5">Uncharacterized protein</fullName>
    </submittedName>
</protein>
<dbReference type="EMBL" id="JAXCGZ010002182">
    <property type="protein sequence ID" value="KAK7084242.1"/>
    <property type="molecule type" value="Genomic_DNA"/>
</dbReference>
<comment type="caution">
    <text evidence="5">The sequence shown here is derived from an EMBL/GenBank/DDBJ whole genome shotgun (WGS) entry which is preliminary data.</text>
</comment>
<evidence type="ECO:0000256" key="1">
    <source>
        <dbReference type="SAM" id="MobiDB-lite"/>
    </source>
</evidence>
<feature type="signal peptide" evidence="2">
    <location>
        <begin position="1"/>
        <end position="17"/>
    </location>
</feature>